<reference evidence="2 3" key="1">
    <citation type="submission" date="2019-09" db="EMBL/GenBank/DDBJ databases">
        <title>Taxonomy of Antarctic Massilia spp.: description of Massilia rubra sp. nov., Massilia aquatica sp. nov., Massilia mucilaginosa sp. nov., Massilia frigida sp. nov. isolated from streams, lakes and regoliths.</title>
        <authorList>
            <person name="Holochova P."/>
            <person name="Sedlacek I."/>
            <person name="Kralova S."/>
            <person name="Maslanova I."/>
            <person name="Busse H.-J."/>
            <person name="Stankova E."/>
            <person name="Vrbovska V."/>
            <person name="Kovarovic V."/>
            <person name="Bartak M."/>
            <person name="Svec P."/>
            <person name="Pantucek R."/>
        </authorList>
    </citation>
    <scope>NUCLEOTIDE SEQUENCE [LARGE SCALE GENOMIC DNA]</scope>
    <source>
        <strain evidence="2 3">CCM 8693</strain>
    </source>
</reference>
<keyword evidence="3" id="KW-1185">Reference proteome</keyword>
<feature type="chain" id="PRO_5046364115" description="Lipoprotein" evidence="1">
    <location>
        <begin position="23"/>
        <end position="221"/>
    </location>
</feature>
<evidence type="ECO:0000256" key="1">
    <source>
        <dbReference type="SAM" id="SignalP"/>
    </source>
</evidence>
<protein>
    <recommendedName>
        <fullName evidence="4">Lipoprotein</fullName>
    </recommendedName>
</protein>
<proteinExistence type="predicted"/>
<name>A0ABX0MHR7_9BURK</name>
<organism evidence="2 3">
    <name type="scientific">Massilia aquatica</name>
    <dbReference type="NCBI Taxonomy" id="2609000"/>
    <lineage>
        <taxon>Bacteria</taxon>
        <taxon>Pseudomonadati</taxon>
        <taxon>Pseudomonadota</taxon>
        <taxon>Betaproteobacteria</taxon>
        <taxon>Burkholderiales</taxon>
        <taxon>Oxalobacteraceae</taxon>
        <taxon>Telluria group</taxon>
        <taxon>Massilia</taxon>
    </lineage>
</organism>
<comment type="caution">
    <text evidence="2">The sequence shown here is derived from an EMBL/GenBank/DDBJ whole genome shotgun (WGS) entry which is preliminary data.</text>
</comment>
<evidence type="ECO:0000313" key="2">
    <source>
        <dbReference type="EMBL" id="NHZ41721.1"/>
    </source>
</evidence>
<dbReference type="EMBL" id="VVIW01000008">
    <property type="protein sequence ID" value="NHZ41721.1"/>
    <property type="molecule type" value="Genomic_DNA"/>
</dbReference>
<accession>A0ABX0MHR7</accession>
<dbReference type="RefSeq" id="WP_167077475.1">
    <property type="nucleotide sequence ID" value="NZ_VVIW01000008.1"/>
</dbReference>
<gene>
    <name evidence="2" type="ORF">F1609_16355</name>
</gene>
<keyword evidence="1" id="KW-0732">Signal</keyword>
<sequence length="221" mass="24775">MKSTLALVAAGVLSLMACDSKAQVNKKEISTAVANYLDQKGELCLDLTTWPILISPINMERKDEFPDSIVTQMEVLTALGLTAEAPGGDDPNDTNPYKPDVVVKRYVLTDAGKKLYREKEVTVKDYSSKTTKQVMEGDLCYAQKKLDKVITWTKPVQADFFQWIHVTYVYKVGPVAAWARNPKLSKAFPDIAENLRLAGKQQKVYLKLSDEGWDEYDLGFD</sequence>
<evidence type="ECO:0000313" key="3">
    <source>
        <dbReference type="Proteomes" id="UP000819052"/>
    </source>
</evidence>
<feature type="signal peptide" evidence="1">
    <location>
        <begin position="1"/>
        <end position="22"/>
    </location>
</feature>
<evidence type="ECO:0008006" key="4">
    <source>
        <dbReference type="Google" id="ProtNLM"/>
    </source>
</evidence>
<dbReference type="Proteomes" id="UP000819052">
    <property type="component" value="Unassembled WGS sequence"/>
</dbReference>
<dbReference type="PROSITE" id="PS51257">
    <property type="entry name" value="PROKAR_LIPOPROTEIN"/>
    <property type="match status" value="1"/>
</dbReference>